<name>A6JDL7_RAT</name>
<evidence type="ECO:0000313" key="2">
    <source>
        <dbReference type="Proteomes" id="UP000234681"/>
    </source>
</evidence>
<sequence length="95" mass="10201">MMISGPGLHGKVERTPSLGALSRNTAASWSWVVLKQTPSLSPDLKEMCTEKPPLCRSLESDQPSSLSQMGVGCAVWFSLGGAGARRSICSLFYKK</sequence>
<reference evidence="2" key="1">
    <citation type="submission" date="2005-09" db="EMBL/GenBank/DDBJ databases">
        <authorList>
            <person name="Mural R.J."/>
            <person name="Li P.W."/>
            <person name="Adams M.D."/>
            <person name="Amanatides P.G."/>
            <person name="Baden-Tillson H."/>
            <person name="Barnstead M."/>
            <person name="Chin S.H."/>
            <person name="Dew I."/>
            <person name="Evans C.A."/>
            <person name="Ferriera S."/>
            <person name="Flanigan M."/>
            <person name="Fosler C."/>
            <person name="Glodek A."/>
            <person name="Gu Z."/>
            <person name="Holt R.A."/>
            <person name="Jennings D."/>
            <person name="Kraft C.L."/>
            <person name="Lu F."/>
            <person name="Nguyen T."/>
            <person name="Nusskern D.R."/>
            <person name="Pfannkoch C.M."/>
            <person name="Sitter C."/>
            <person name="Sutton G.G."/>
            <person name="Venter J.C."/>
            <person name="Wang Z."/>
            <person name="Woodage T."/>
            <person name="Zheng X.H."/>
            <person name="Zhong F."/>
        </authorList>
    </citation>
    <scope>NUCLEOTIDE SEQUENCE [LARGE SCALE GENOMIC DNA]</scope>
    <source>
        <strain>BN</strain>
        <strain evidence="2">Sprague-Dawley</strain>
    </source>
</reference>
<accession>A6JDL7</accession>
<dbReference type="AlphaFoldDB" id="A6JDL7"/>
<organism evidence="1 2">
    <name type="scientific">Rattus norvegicus</name>
    <name type="common">Rat</name>
    <dbReference type="NCBI Taxonomy" id="10116"/>
    <lineage>
        <taxon>Eukaryota</taxon>
        <taxon>Metazoa</taxon>
        <taxon>Chordata</taxon>
        <taxon>Craniata</taxon>
        <taxon>Vertebrata</taxon>
        <taxon>Euteleostomi</taxon>
        <taxon>Mammalia</taxon>
        <taxon>Eutheria</taxon>
        <taxon>Euarchontoglires</taxon>
        <taxon>Glires</taxon>
        <taxon>Rodentia</taxon>
        <taxon>Myomorpha</taxon>
        <taxon>Muroidea</taxon>
        <taxon>Muridae</taxon>
        <taxon>Murinae</taxon>
        <taxon>Rattus</taxon>
    </lineage>
</organism>
<dbReference type="Proteomes" id="UP000234681">
    <property type="component" value="Chromosome 6"/>
</dbReference>
<gene>
    <name evidence="1" type="ORF">rCG_20719</name>
</gene>
<dbReference type="EMBL" id="CH473982">
    <property type="protein sequence ID" value="EDL81411.1"/>
    <property type="molecule type" value="Genomic_DNA"/>
</dbReference>
<protein>
    <submittedName>
        <fullName evidence="1">RCG20719, isoform CRA_b</fullName>
    </submittedName>
</protein>
<proteinExistence type="predicted"/>
<evidence type="ECO:0000313" key="1">
    <source>
        <dbReference type="EMBL" id="EDL81411.1"/>
    </source>
</evidence>